<dbReference type="GO" id="GO:0003723">
    <property type="term" value="F:RNA binding"/>
    <property type="evidence" value="ECO:0007669"/>
    <property type="project" value="InterPro"/>
</dbReference>
<name>A0A2N8PU09_ENTAV</name>
<evidence type="ECO:0000259" key="1">
    <source>
        <dbReference type="SMART" id="SM01061"/>
    </source>
</evidence>
<evidence type="ECO:0000313" key="2">
    <source>
        <dbReference type="EMBL" id="RVU93344.1"/>
    </source>
</evidence>
<dbReference type="Pfam" id="PF03123">
    <property type="entry name" value="CAT_RBD"/>
    <property type="match status" value="1"/>
</dbReference>
<protein>
    <recommendedName>
        <fullName evidence="1">CAT RNA-binding domain-containing protein</fullName>
    </recommendedName>
</protein>
<accession>A0A2N8PU09</accession>
<dbReference type="AlphaFoldDB" id="A0A2N8PU09"/>
<evidence type="ECO:0000313" key="3">
    <source>
        <dbReference type="Proteomes" id="UP000288388"/>
    </source>
</evidence>
<dbReference type="InterPro" id="IPR036650">
    <property type="entry name" value="CAT_RNA-bd_dom_sf"/>
</dbReference>
<dbReference type="InterPro" id="IPR004341">
    <property type="entry name" value="CAT_RNA-bd_dom"/>
</dbReference>
<feature type="domain" description="CAT RNA-binding" evidence="1">
    <location>
        <begin position="1"/>
        <end position="50"/>
    </location>
</feature>
<dbReference type="SUPFAM" id="SSF50151">
    <property type="entry name" value="SacY-like RNA-binding domain"/>
    <property type="match status" value="1"/>
</dbReference>
<dbReference type="EMBL" id="RYZS01000002">
    <property type="protein sequence ID" value="RVU93344.1"/>
    <property type="molecule type" value="Genomic_DNA"/>
</dbReference>
<sequence length="51" mass="5695">MVVLQVLTHNVVVAREGKGEWVLVKKGIGFGKKKGDTVVATNLEKKYRKIE</sequence>
<comment type="caution">
    <text evidence="2">The sequence shown here is derived from an EMBL/GenBank/DDBJ whole genome shotgun (WGS) entry which is preliminary data.</text>
</comment>
<dbReference type="Proteomes" id="UP000288388">
    <property type="component" value="Unassembled WGS sequence"/>
</dbReference>
<dbReference type="SMART" id="SM01061">
    <property type="entry name" value="CAT_RBD"/>
    <property type="match status" value="1"/>
</dbReference>
<gene>
    <name evidence="2" type="ORF">EK398_19240</name>
</gene>
<dbReference type="Gene3D" id="2.30.24.10">
    <property type="entry name" value="CAT RNA-binding domain"/>
    <property type="match status" value="1"/>
</dbReference>
<reference evidence="2 3" key="1">
    <citation type="submission" date="2018-12" db="EMBL/GenBank/DDBJ databases">
        <title>A novel vanA-carrying plasmid in a clinical isolate of Enterococcus avium.</title>
        <authorList>
            <person name="Bernasconi O.J."/>
            <person name="Luzzaro F."/>
            <person name="Endimiani A."/>
        </authorList>
    </citation>
    <scope>NUCLEOTIDE SEQUENCE [LARGE SCALE GENOMIC DNA]</scope>
    <source>
        <strain evidence="2 3">LC0559/18</strain>
    </source>
</reference>
<dbReference type="RefSeq" id="WP_083291850.1">
    <property type="nucleotide sequence ID" value="NZ_CAAKNX010000076.1"/>
</dbReference>
<organism evidence="2 3">
    <name type="scientific">Enterococcus avium</name>
    <name type="common">Streptococcus avium</name>
    <dbReference type="NCBI Taxonomy" id="33945"/>
    <lineage>
        <taxon>Bacteria</taxon>
        <taxon>Bacillati</taxon>
        <taxon>Bacillota</taxon>
        <taxon>Bacilli</taxon>
        <taxon>Lactobacillales</taxon>
        <taxon>Enterococcaceae</taxon>
        <taxon>Enterococcus</taxon>
    </lineage>
</organism>
<proteinExistence type="predicted"/>